<dbReference type="AlphaFoldDB" id="A0A1W6MGX3"/>
<reference evidence="1 2" key="1">
    <citation type="submission" date="2016-11" db="EMBL/GenBank/DDBJ databases">
        <title>Trade-off between light-utilization and light-protection in marine flavobacteria.</title>
        <authorList>
            <person name="Kumagai Y."/>
        </authorList>
    </citation>
    <scope>NUCLEOTIDE SEQUENCE [LARGE SCALE GENOMIC DNA]</scope>
    <source>
        <strain evidence="1 2">JCM 13191</strain>
    </source>
</reference>
<evidence type="ECO:0000313" key="2">
    <source>
        <dbReference type="Proteomes" id="UP000193431"/>
    </source>
</evidence>
<organism evidence="1 2">
    <name type="scientific">Nonlabens spongiae</name>
    <dbReference type="NCBI Taxonomy" id="331648"/>
    <lineage>
        <taxon>Bacteria</taxon>
        <taxon>Pseudomonadati</taxon>
        <taxon>Bacteroidota</taxon>
        <taxon>Flavobacteriia</taxon>
        <taxon>Flavobacteriales</taxon>
        <taxon>Flavobacteriaceae</taxon>
        <taxon>Nonlabens</taxon>
    </lineage>
</organism>
<sequence length="102" mass="11157">MAVRKSKEQNFQVSGNVTEIKEKCLTALNNGGFSKVSSNDLLNEISANYKKATVVGKIQIVLTEQNDKTNINVKSTANSDNIFALFSSPNDKIMNAFKDNLG</sequence>
<dbReference type="STRING" id="331648.BST97_01365"/>
<protein>
    <submittedName>
        <fullName evidence="1">Uncharacterized protein</fullName>
    </submittedName>
</protein>
<gene>
    <name evidence="1" type="ORF">BST97_01365</name>
</gene>
<name>A0A1W6MGX3_9FLAO</name>
<dbReference type="OrthoDB" id="1376696at2"/>
<keyword evidence="2" id="KW-1185">Reference proteome</keyword>
<proteinExistence type="predicted"/>
<dbReference type="Proteomes" id="UP000193431">
    <property type="component" value="Chromosome"/>
</dbReference>
<dbReference type="RefSeq" id="WP_085765557.1">
    <property type="nucleotide sequence ID" value="NZ_CP019344.1"/>
</dbReference>
<dbReference type="EMBL" id="CP019344">
    <property type="protein sequence ID" value="ARN76756.1"/>
    <property type="molecule type" value="Genomic_DNA"/>
</dbReference>
<evidence type="ECO:0000313" key="1">
    <source>
        <dbReference type="EMBL" id="ARN76756.1"/>
    </source>
</evidence>
<accession>A0A1W6MGX3</accession>